<feature type="region of interest" description="Disordered" evidence="1">
    <location>
        <begin position="123"/>
        <end position="204"/>
    </location>
</feature>
<keyword evidence="3" id="KW-1185">Reference proteome</keyword>
<evidence type="ECO:0000313" key="3">
    <source>
        <dbReference type="Proteomes" id="UP001148838"/>
    </source>
</evidence>
<name>A0ABQ8T9E6_PERAM</name>
<evidence type="ECO:0000313" key="2">
    <source>
        <dbReference type="EMBL" id="KAJ4442594.1"/>
    </source>
</evidence>
<sequence length="204" mass="22263">MVSLCEGGNKSPGSLQAIFKPPAWLSRLRSLPADLKLRLGAGSIPAWADYPVGFFPRFSPTVRIILKEKIKNIVSSDTNVVSVRESNANLSNSAKICGKQAVTSTEEETGVTRTGIQQVQQAQQNKSSMQANGNSGHQIGAIPKRVKELRSKSRLTRSRVTQAGDSSGSSDEGRGENKVKKQYDLGKWCGGEINREKRKLRPKK</sequence>
<gene>
    <name evidence="2" type="ORF">ANN_04182</name>
</gene>
<feature type="compositionally biased region" description="Polar residues" evidence="1">
    <location>
        <begin position="125"/>
        <end position="137"/>
    </location>
</feature>
<proteinExistence type="predicted"/>
<protein>
    <submittedName>
        <fullName evidence="2">Uncharacterized protein</fullName>
    </submittedName>
</protein>
<comment type="caution">
    <text evidence="2">The sequence shown here is derived from an EMBL/GenBank/DDBJ whole genome shotgun (WGS) entry which is preliminary data.</text>
</comment>
<organism evidence="2 3">
    <name type="scientific">Periplaneta americana</name>
    <name type="common">American cockroach</name>
    <name type="synonym">Blatta americana</name>
    <dbReference type="NCBI Taxonomy" id="6978"/>
    <lineage>
        <taxon>Eukaryota</taxon>
        <taxon>Metazoa</taxon>
        <taxon>Ecdysozoa</taxon>
        <taxon>Arthropoda</taxon>
        <taxon>Hexapoda</taxon>
        <taxon>Insecta</taxon>
        <taxon>Pterygota</taxon>
        <taxon>Neoptera</taxon>
        <taxon>Polyneoptera</taxon>
        <taxon>Dictyoptera</taxon>
        <taxon>Blattodea</taxon>
        <taxon>Blattoidea</taxon>
        <taxon>Blattidae</taxon>
        <taxon>Blattinae</taxon>
        <taxon>Periplaneta</taxon>
    </lineage>
</organism>
<accession>A0ABQ8T9E6</accession>
<feature type="compositionally biased region" description="Basic and acidic residues" evidence="1">
    <location>
        <begin position="171"/>
        <end position="184"/>
    </location>
</feature>
<dbReference type="EMBL" id="JAJSOF020000013">
    <property type="protein sequence ID" value="KAJ4442594.1"/>
    <property type="molecule type" value="Genomic_DNA"/>
</dbReference>
<evidence type="ECO:0000256" key="1">
    <source>
        <dbReference type="SAM" id="MobiDB-lite"/>
    </source>
</evidence>
<dbReference type="Proteomes" id="UP001148838">
    <property type="component" value="Unassembled WGS sequence"/>
</dbReference>
<reference evidence="2 3" key="1">
    <citation type="journal article" date="2022" name="Allergy">
        <title>Genome assembly and annotation of Periplaneta americana reveal a comprehensive cockroach allergen profile.</title>
        <authorList>
            <person name="Wang L."/>
            <person name="Xiong Q."/>
            <person name="Saelim N."/>
            <person name="Wang L."/>
            <person name="Nong W."/>
            <person name="Wan A.T."/>
            <person name="Shi M."/>
            <person name="Liu X."/>
            <person name="Cao Q."/>
            <person name="Hui J.H.L."/>
            <person name="Sookrung N."/>
            <person name="Leung T.F."/>
            <person name="Tungtrongchitr A."/>
            <person name="Tsui S.K.W."/>
        </authorList>
    </citation>
    <scope>NUCLEOTIDE SEQUENCE [LARGE SCALE GENOMIC DNA]</scope>
    <source>
        <strain evidence="2">PWHHKU_190912</strain>
    </source>
</reference>